<dbReference type="RefSeq" id="WP_167441794.1">
    <property type="nucleotide sequence ID" value="NZ_PJMY01000001.1"/>
</dbReference>
<dbReference type="SUPFAM" id="SSF54506">
    <property type="entry name" value="Diaminopimelate epimerase-like"/>
    <property type="match status" value="2"/>
</dbReference>
<dbReference type="Gene3D" id="3.10.310.10">
    <property type="entry name" value="Diaminopimelate Epimerase, Chain A, domain 1"/>
    <property type="match status" value="2"/>
</dbReference>
<dbReference type="Pfam" id="PF04303">
    <property type="entry name" value="PrpF"/>
    <property type="match status" value="1"/>
</dbReference>
<protein>
    <submittedName>
        <fullName evidence="3">Methylitaconate delta2-delta3-isomerase</fullName>
    </submittedName>
</protein>
<sequence>MSAGDQDTVRCVLMRGGTSKGLYFHESALPEPGPARDRLLIRLMGSPDVLQIDGLGGSRPITSKVAIVAPSTRDDADVDYTFAQVAIDTEEIGYSGNCGNISSGVGPFAIDEGLVPAVEGTTDVRIHNTNTGKILVARVPVERGRAKVDGDFALPGVPGTGAEIVMDWSGTVGAKTGKLLPTGNPVDVIEMADGQRVEATVCDAGNPAVWARAGDFGLTGSELSQDINENAALVERILELRGKAAVLTGLCTDWRTVDQDSPGIPLAGLVAPPADYVTLNGQDVVGSDMDLRCRLLFMNRLHESIAGTGSICLAAASRVPGSVVASVLETRQPGTLLIGHPSGITPVRVEAEPAAQAPFVRFGLLGFSRTARRLMDATAYYPRSLFAER</sequence>
<dbReference type="GO" id="GO:0016853">
    <property type="term" value="F:isomerase activity"/>
    <property type="evidence" value="ECO:0007669"/>
    <property type="project" value="UniProtKB-KW"/>
</dbReference>
<dbReference type="EMBL" id="PJMY01000001">
    <property type="protein sequence ID" value="PKW00009.1"/>
    <property type="molecule type" value="Genomic_DNA"/>
</dbReference>
<dbReference type="AlphaFoldDB" id="A0A2N3X1M5"/>
<keyword evidence="4" id="KW-1185">Reference proteome</keyword>
<organism evidence="3 4">
    <name type="scientific">Amycolatopsis echigonensis</name>
    <dbReference type="NCBI Taxonomy" id="2576905"/>
    <lineage>
        <taxon>Bacteria</taxon>
        <taxon>Bacillati</taxon>
        <taxon>Actinomycetota</taxon>
        <taxon>Actinomycetes</taxon>
        <taxon>Pseudonocardiales</taxon>
        <taxon>Pseudonocardiaceae</taxon>
        <taxon>Amycolatopsis</taxon>
    </lineage>
</organism>
<evidence type="ECO:0000256" key="2">
    <source>
        <dbReference type="ARBA" id="ARBA00023235"/>
    </source>
</evidence>
<comment type="caution">
    <text evidence="3">The sequence shown here is derived from an EMBL/GenBank/DDBJ whole genome shotgun (WGS) entry which is preliminary data.</text>
</comment>
<name>A0A2N3X1M5_9PSEU</name>
<accession>A0A2N3X1M5</accession>
<dbReference type="PANTHER" id="PTHR43709">
    <property type="entry name" value="ACONITATE ISOMERASE-RELATED"/>
    <property type="match status" value="1"/>
</dbReference>
<keyword evidence="2" id="KW-0413">Isomerase</keyword>
<evidence type="ECO:0000256" key="1">
    <source>
        <dbReference type="ARBA" id="ARBA00007673"/>
    </source>
</evidence>
<proteinExistence type="inferred from homology"/>
<comment type="similarity">
    <text evidence="1">Belongs to the PrpF family.</text>
</comment>
<gene>
    <name evidence="3" type="ORF">ATK30_0080</name>
</gene>
<dbReference type="Proteomes" id="UP000233750">
    <property type="component" value="Unassembled WGS sequence"/>
</dbReference>
<dbReference type="PANTHER" id="PTHR43709:SF2">
    <property type="entry name" value="DUF453 DOMAIN PROTEIN (AFU_ORTHOLOGUE AFUA_6G00360)"/>
    <property type="match status" value="1"/>
</dbReference>
<evidence type="ECO:0000313" key="3">
    <source>
        <dbReference type="EMBL" id="PKW00009.1"/>
    </source>
</evidence>
<reference evidence="3 4" key="1">
    <citation type="submission" date="2017-12" db="EMBL/GenBank/DDBJ databases">
        <title>Sequencing the genomes of 1000 Actinobacteria strains.</title>
        <authorList>
            <person name="Klenk H.-P."/>
        </authorList>
    </citation>
    <scope>NUCLEOTIDE SEQUENCE [LARGE SCALE GENOMIC DNA]</scope>
    <source>
        <strain evidence="3 4">DSM 45165</strain>
    </source>
</reference>
<dbReference type="InterPro" id="IPR007400">
    <property type="entry name" value="PrpF-like"/>
</dbReference>
<evidence type="ECO:0000313" key="4">
    <source>
        <dbReference type="Proteomes" id="UP000233750"/>
    </source>
</evidence>